<feature type="transmembrane region" description="Helical" evidence="11">
    <location>
        <begin position="164"/>
        <end position="185"/>
    </location>
</feature>
<feature type="transmembrane region" description="Helical" evidence="11">
    <location>
        <begin position="21"/>
        <end position="49"/>
    </location>
</feature>
<evidence type="ECO:0000256" key="5">
    <source>
        <dbReference type="ARBA" id="ARBA00022618"/>
    </source>
</evidence>
<dbReference type="PIRSF" id="PIRSF003097">
    <property type="entry name" value="FtsX"/>
    <property type="match status" value="1"/>
</dbReference>
<evidence type="ECO:0000256" key="4">
    <source>
        <dbReference type="ARBA" id="ARBA00022475"/>
    </source>
</evidence>
<organism evidence="14 15">
    <name type="scientific">Candidatus Gottesmanbacteria bacterium RBG_16_37_8</name>
    <dbReference type="NCBI Taxonomy" id="1798371"/>
    <lineage>
        <taxon>Bacteria</taxon>
        <taxon>Candidatus Gottesmaniibacteriota</taxon>
    </lineage>
</organism>
<evidence type="ECO:0000256" key="6">
    <source>
        <dbReference type="ARBA" id="ARBA00022692"/>
    </source>
</evidence>
<comment type="similarity">
    <text evidence="2 10">Belongs to the ABC-4 integral membrane protein family. FtsX subfamily.</text>
</comment>
<evidence type="ECO:0000313" key="14">
    <source>
        <dbReference type="EMBL" id="OGG02492.1"/>
    </source>
</evidence>
<keyword evidence="8 10" id="KW-0472">Membrane</keyword>
<sequence length="302" mass="33930">MTNHLSVLRKIRRTPYQAIASVFMMFITLFVLALFLLLIASTTSLVSYFEKKPQLTVFFTNDKDKASIDQLIEKLKQTGKVSGWKYVSKEEALIIYREQNKDDPLLLEMVTADILPASLDISAVTPKFLNDINSMLKNEPAIDDIVFQKEIVDTLISWANAVRLVGLIFIIFLILSTFFILLTSIGMKIALKREEIEILKLVGATPWYIKKPFLYEGLIYGLLGSTFAWLLASLLILYLSPFASSFLRGVGTLSLFSVNNISLNVWPPNLLLVFSLWSILLISGLGIGFLGSMVASSRFLVE</sequence>
<dbReference type="GO" id="GO:0005886">
    <property type="term" value="C:plasma membrane"/>
    <property type="evidence" value="ECO:0007669"/>
    <property type="project" value="UniProtKB-SubCell"/>
</dbReference>
<dbReference type="PANTHER" id="PTHR47755:SF1">
    <property type="entry name" value="CELL DIVISION PROTEIN FTSX"/>
    <property type="match status" value="1"/>
</dbReference>
<protein>
    <recommendedName>
        <fullName evidence="3 10">Cell division protein FtsX</fullName>
    </recommendedName>
</protein>
<dbReference type="AlphaFoldDB" id="A0A1F5YRH6"/>
<keyword evidence="4 10" id="KW-1003">Cell membrane</keyword>
<dbReference type="InterPro" id="IPR003838">
    <property type="entry name" value="ABC3_permease_C"/>
</dbReference>
<evidence type="ECO:0000256" key="10">
    <source>
        <dbReference type="PIRNR" id="PIRNR003097"/>
    </source>
</evidence>
<keyword evidence="6 11" id="KW-0812">Transmembrane</keyword>
<evidence type="ECO:0000256" key="2">
    <source>
        <dbReference type="ARBA" id="ARBA00007379"/>
    </source>
</evidence>
<keyword evidence="7 11" id="KW-1133">Transmembrane helix</keyword>
<evidence type="ECO:0000256" key="1">
    <source>
        <dbReference type="ARBA" id="ARBA00004651"/>
    </source>
</evidence>
<comment type="caution">
    <text evidence="14">The sequence shown here is derived from an EMBL/GenBank/DDBJ whole genome shotgun (WGS) entry which is preliminary data.</text>
</comment>
<feature type="domain" description="ABC3 transporter permease C-terminal" evidence="12">
    <location>
        <begin position="168"/>
        <end position="299"/>
    </location>
</feature>
<evidence type="ECO:0000259" key="13">
    <source>
        <dbReference type="Pfam" id="PF18075"/>
    </source>
</evidence>
<evidence type="ECO:0000259" key="12">
    <source>
        <dbReference type="Pfam" id="PF02687"/>
    </source>
</evidence>
<evidence type="ECO:0000256" key="3">
    <source>
        <dbReference type="ARBA" id="ARBA00021907"/>
    </source>
</evidence>
<dbReference type="STRING" id="1798371.A2W14_01690"/>
<evidence type="ECO:0000313" key="15">
    <source>
        <dbReference type="Proteomes" id="UP000176665"/>
    </source>
</evidence>
<evidence type="ECO:0000256" key="11">
    <source>
        <dbReference type="SAM" id="Phobius"/>
    </source>
</evidence>
<dbReference type="GO" id="GO:0051301">
    <property type="term" value="P:cell division"/>
    <property type="evidence" value="ECO:0007669"/>
    <property type="project" value="UniProtKB-KW"/>
</dbReference>
<dbReference type="InterPro" id="IPR004513">
    <property type="entry name" value="FtsX"/>
</dbReference>
<keyword evidence="9 10" id="KW-0131">Cell cycle</keyword>
<dbReference type="Proteomes" id="UP000176665">
    <property type="component" value="Unassembled WGS sequence"/>
</dbReference>
<feature type="transmembrane region" description="Helical" evidence="11">
    <location>
        <begin position="270"/>
        <end position="290"/>
    </location>
</feature>
<dbReference type="PANTHER" id="PTHR47755">
    <property type="entry name" value="CELL DIVISION PROTEIN FTSX"/>
    <property type="match status" value="1"/>
</dbReference>
<name>A0A1F5YRH6_9BACT</name>
<dbReference type="Gene3D" id="3.30.70.3040">
    <property type="match status" value="1"/>
</dbReference>
<evidence type="ECO:0000256" key="7">
    <source>
        <dbReference type="ARBA" id="ARBA00022989"/>
    </source>
</evidence>
<feature type="transmembrane region" description="Helical" evidence="11">
    <location>
        <begin position="218"/>
        <end position="239"/>
    </location>
</feature>
<feature type="domain" description="FtsX extracellular" evidence="13">
    <location>
        <begin position="54"/>
        <end position="145"/>
    </location>
</feature>
<dbReference type="EMBL" id="MFJA01000062">
    <property type="protein sequence ID" value="OGG02492.1"/>
    <property type="molecule type" value="Genomic_DNA"/>
</dbReference>
<dbReference type="Pfam" id="PF18075">
    <property type="entry name" value="FtsX_ECD"/>
    <property type="match status" value="1"/>
</dbReference>
<reference evidence="14 15" key="1">
    <citation type="journal article" date="2016" name="Nat. Commun.">
        <title>Thousands of microbial genomes shed light on interconnected biogeochemical processes in an aquifer system.</title>
        <authorList>
            <person name="Anantharaman K."/>
            <person name="Brown C.T."/>
            <person name="Hug L.A."/>
            <person name="Sharon I."/>
            <person name="Castelle C.J."/>
            <person name="Probst A.J."/>
            <person name="Thomas B.C."/>
            <person name="Singh A."/>
            <person name="Wilkins M.J."/>
            <person name="Karaoz U."/>
            <person name="Brodie E.L."/>
            <person name="Williams K.H."/>
            <person name="Hubbard S.S."/>
            <person name="Banfield J.F."/>
        </authorList>
    </citation>
    <scope>NUCLEOTIDE SEQUENCE [LARGE SCALE GENOMIC DNA]</scope>
</reference>
<dbReference type="InterPro" id="IPR040690">
    <property type="entry name" value="FtsX_ECD"/>
</dbReference>
<accession>A0A1F5YRH6</accession>
<evidence type="ECO:0000256" key="9">
    <source>
        <dbReference type="ARBA" id="ARBA00023306"/>
    </source>
</evidence>
<evidence type="ECO:0000256" key="8">
    <source>
        <dbReference type="ARBA" id="ARBA00023136"/>
    </source>
</evidence>
<keyword evidence="5 10" id="KW-0132">Cell division</keyword>
<comment type="subcellular location">
    <subcellularLocation>
        <location evidence="1">Cell membrane</location>
        <topology evidence="1">Multi-pass membrane protein</topology>
    </subcellularLocation>
</comment>
<dbReference type="Pfam" id="PF02687">
    <property type="entry name" value="FtsX"/>
    <property type="match status" value="1"/>
</dbReference>
<proteinExistence type="inferred from homology"/>
<gene>
    <name evidence="14" type="ORF">A2W14_01690</name>
</gene>